<feature type="domain" description="TonB-dependent receptor-like beta-barrel" evidence="14">
    <location>
        <begin position="227"/>
        <end position="643"/>
    </location>
</feature>
<evidence type="ECO:0000256" key="5">
    <source>
        <dbReference type="ARBA" id="ARBA00022692"/>
    </source>
</evidence>
<dbReference type="InterPro" id="IPR012910">
    <property type="entry name" value="Plug_dom"/>
</dbReference>
<keyword evidence="8 12" id="KW-0798">TonB box</keyword>
<keyword evidence="3 11" id="KW-1134">Transmembrane beta strand</keyword>
<evidence type="ECO:0000256" key="3">
    <source>
        <dbReference type="ARBA" id="ARBA00022452"/>
    </source>
</evidence>
<keyword evidence="2 11" id="KW-0813">Transport</keyword>
<dbReference type="Gene3D" id="2.40.170.20">
    <property type="entry name" value="TonB-dependent receptor, beta-barrel domain"/>
    <property type="match status" value="1"/>
</dbReference>
<keyword evidence="5 11" id="KW-0812">Transmembrane</keyword>
<evidence type="ECO:0000313" key="17">
    <source>
        <dbReference type="Proteomes" id="UP000006334"/>
    </source>
</evidence>
<dbReference type="PROSITE" id="PS52016">
    <property type="entry name" value="TONB_DEPENDENT_REC_3"/>
    <property type="match status" value="1"/>
</dbReference>
<dbReference type="STRING" id="1127673.GLIP_1425"/>
<comment type="caution">
    <text evidence="16">The sequence shown here is derived from an EMBL/GenBank/DDBJ whole genome shotgun (WGS) entry which is preliminary data.</text>
</comment>
<dbReference type="PANTHER" id="PTHR32552">
    <property type="entry name" value="FERRICHROME IRON RECEPTOR-RELATED"/>
    <property type="match status" value="1"/>
</dbReference>
<dbReference type="RefSeq" id="WP_008843876.1">
    <property type="nucleotide sequence ID" value="NZ_BAEN01000032.1"/>
</dbReference>
<evidence type="ECO:0000256" key="1">
    <source>
        <dbReference type="ARBA" id="ARBA00004571"/>
    </source>
</evidence>
<evidence type="ECO:0000256" key="8">
    <source>
        <dbReference type="ARBA" id="ARBA00023077"/>
    </source>
</evidence>
<evidence type="ECO:0000259" key="14">
    <source>
        <dbReference type="Pfam" id="PF00593"/>
    </source>
</evidence>
<accession>K6YRX1</accession>
<gene>
    <name evidence="16" type="ORF">GLIP_1425</name>
</gene>
<keyword evidence="16" id="KW-0675">Receptor</keyword>
<dbReference type="PANTHER" id="PTHR32552:SF81">
    <property type="entry name" value="TONB-DEPENDENT OUTER MEMBRANE RECEPTOR"/>
    <property type="match status" value="1"/>
</dbReference>
<dbReference type="Pfam" id="PF00593">
    <property type="entry name" value="TonB_dep_Rec_b-barrel"/>
    <property type="match status" value="1"/>
</dbReference>
<dbReference type="GO" id="GO:0009279">
    <property type="term" value="C:cell outer membrane"/>
    <property type="evidence" value="ECO:0007669"/>
    <property type="project" value="UniProtKB-SubCell"/>
</dbReference>
<dbReference type="InterPro" id="IPR036942">
    <property type="entry name" value="Beta-barrel_TonB_sf"/>
</dbReference>
<dbReference type="InterPro" id="IPR000531">
    <property type="entry name" value="Beta-barrel_TonB"/>
</dbReference>
<feature type="domain" description="TonB-dependent receptor plug" evidence="15">
    <location>
        <begin position="40"/>
        <end position="147"/>
    </location>
</feature>
<evidence type="ECO:0000256" key="10">
    <source>
        <dbReference type="ARBA" id="ARBA00023237"/>
    </source>
</evidence>
<evidence type="ECO:0000313" key="16">
    <source>
        <dbReference type="EMBL" id="GAC14060.1"/>
    </source>
</evidence>
<dbReference type="InterPro" id="IPR039426">
    <property type="entry name" value="TonB-dep_rcpt-like"/>
</dbReference>
<feature type="chain" id="PRO_5003901394" evidence="13">
    <location>
        <begin position="21"/>
        <end position="687"/>
    </location>
</feature>
<evidence type="ECO:0000256" key="4">
    <source>
        <dbReference type="ARBA" id="ARBA00022496"/>
    </source>
</evidence>
<keyword evidence="7" id="KW-0406">Ion transport</keyword>
<dbReference type="OrthoDB" id="127311at2"/>
<dbReference type="EMBL" id="BAEN01000032">
    <property type="protein sequence ID" value="GAC14060.1"/>
    <property type="molecule type" value="Genomic_DNA"/>
</dbReference>
<comment type="subcellular location">
    <subcellularLocation>
        <location evidence="1 11">Cell outer membrane</location>
        <topology evidence="1 11">Multi-pass membrane protein</topology>
    </subcellularLocation>
</comment>
<dbReference type="Pfam" id="PF07715">
    <property type="entry name" value="Plug"/>
    <property type="match status" value="1"/>
</dbReference>
<reference evidence="16 17" key="1">
    <citation type="journal article" date="2017" name="Antonie Van Leeuwenhoek">
        <title>Rhizobium rhizosphaerae sp. nov., a novel species isolated from rice rhizosphere.</title>
        <authorList>
            <person name="Zhao J.J."/>
            <person name="Zhang J."/>
            <person name="Zhang R.J."/>
            <person name="Zhang C.W."/>
            <person name="Yin H.Q."/>
            <person name="Zhang X.X."/>
        </authorList>
    </citation>
    <scope>NUCLEOTIDE SEQUENCE [LARGE SCALE GENOMIC DNA]</scope>
    <source>
        <strain evidence="16 17">E3</strain>
    </source>
</reference>
<evidence type="ECO:0000256" key="12">
    <source>
        <dbReference type="RuleBase" id="RU003357"/>
    </source>
</evidence>
<dbReference type="AlphaFoldDB" id="K6YRX1"/>
<dbReference type="eggNOG" id="COG4771">
    <property type="taxonomic scope" value="Bacteria"/>
</dbReference>
<keyword evidence="17" id="KW-1185">Reference proteome</keyword>
<sequence length="687" mass="77680">MKFKLTLLYASLFCTPAAFAQSTENVEVVTVTSDFRENDIQNVTASVTVVSADVIEQRQAFHLEDILGVGANINFSSGASRGRFIQIRGIGERSQYSEPNNPSVGLLVDDFDFSGIAGLGTLFDVEQVEILRGPQATEFGAAGMAGTIKIKTAEADEQQQTKFLATVAQQNTWNIGAAYGNKITDKLFYRVAINQFKSDGFVYNQFLDVEDTDNLDELTARLKLKYRPSDNTTIDFNYQYFDIDNGYDAFSLDNDGISRADEPGVDTQETHAFGIKASFELEQLSIIGSLNHSTSDSVYGYDEDWTFVGFHPWEYSSTDYYFRERDLTSIDLRMLSNQNGLIFGDTTQWLVGFFARDIDENMRRNYTYADQDFTSQYAPQNIGVYAQTDTQLTDNLSLSLGLRADRFKMDYINNEGYTEDQTDSMLGGKAVLKYSINNASVYTSISRGYKAGGFNPDQRVNAESRLFDPEYNWNYEIGVKGQALENQLFVRVALFYMDREDTQISDYDVQIREDGVPSFIDIIGNADVGTNQGLEVELDWQASDRLNFTLNYGYLDAYFESYVQANGDFIDKQWQAQAPKHSFNVAAVGYLSDSVSLRLEADGKDEYRFSDGHDVTSPFTVLMNAQLRFDWQDWTFSLWGKNILDREHYVRGFGGFSNDPRDEYATPEPYLQLGDGRQFGLTASLHY</sequence>
<evidence type="ECO:0000256" key="2">
    <source>
        <dbReference type="ARBA" id="ARBA00022448"/>
    </source>
</evidence>
<dbReference type="Proteomes" id="UP000006334">
    <property type="component" value="Unassembled WGS sequence"/>
</dbReference>
<proteinExistence type="inferred from homology"/>
<name>K6YRX1_9ALTE</name>
<evidence type="ECO:0000259" key="15">
    <source>
        <dbReference type="Pfam" id="PF07715"/>
    </source>
</evidence>
<evidence type="ECO:0000256" key="6">
    <source>
        <dbReference type="ARBA" id="ARBA00023004"/>
    </source>
</evidence>
<comment type="similarity">
    <text evidence="11 12">Belongs to the TonB-dependent receptor family.</text>
</comment>
<keyword evidence="13" id="KW-0732">Signal</keyword>
<evidence type="ECO:0000256" key="7">
    <source>
        <dbReference type="ARBA" id="ARBA00023065"/>
    </source>
</evidence>
<dbReference type="SUPFAM" id="SSF56935">
    <property type="entry name" value="Porins"/>
    <property type="match status" value="1"/>
</dbReference>
<keyword evidence="6" id="KW-0408">Iron</keyword>
<keyword evidence="4" id="KW-0410">Iron transport</keyword>
<protein>
    <submittedName>
        <fullName evidence="16">TonB-dependent receptor</fullName>
    </submittedName>
</protein>
<keyword evidence="10 11" id="KW-0998">Cell outer membrane</keyword>
<evidence type="ECO:0000256" key="13">
    <source>
        <dbReference type="SAM" id="SignalP"/>
    </source>
</evidence>
<dbReference type="GO" id="GO:0006826">
    <property type="term" value="P:iron ion transport"/>
    <property type="evidence" value="ECO:0007669"/>
    <property type="project" value="UniProtKB-KW"/>
</dbReference>
<evidence type="ECO:0000256" key="11">
    <source>
        <dbReference type="PROSITE-ProRule" id="PRU01360"/>
    </source>
</evidence>
<evidence type="ECO:0000256" key="9">
    <source>
        <dbReference type="ARBA" id="ARBA00023136"/>
    </source>
</evidence>
<feature type="signal peptide" evidence="13">
    <location>
        <begin position="1"/>
        <end position="20"/>
    </location>
</feature>
<keyword evidence="9 11" id="KW-0472">Membrane</keyword>
<organism evidence="16 17">
    <name type="scientific">Aliiglaciecola lipolytica E3</name>
    <dbReference type="NCBI Taxonomy" id="1127673"/>
    <lineage>
        <taxon>Bacteria</taxon>
        <taxon>Pseudomonadati</taxon>
        <taxon>Pseudomonadota</taxon>
        <taxon>Gammaproteobacteria</taxon>
        <taxon>Alteromonadales</taxon>
        <taxon>Alteromonadaceae</taxon>
        <taxon>Aliiglaciecola</taxon>
    </lineage>
</organism>